<dbReference type="PROSITE" id="PS00330">
    <property type="entry name" value="HEMOLYSIN_CALCIUM"/>
    <property type="match status" value="2"/>
</dbReference>
<dbReference type="NCBIfam" id="TIGR01965">
    <property type="entry name" value="VCBS_repeat"/>
    <property type="match status" value="1"/>
</dbReference>
<keyword evidence="2" id="KW-1133">Transmembrane helix</keyword>
<dbReference type="PANTHER" id="PTHR24026:SF126">
    <property type="entry name" value="PROTOCADHERIN FAT 4"/>
    <property type="match status" value="1"/>
</dbReference>
<dbReference type="SUPFAM" id="SSF49313">
    <property type="entry name" value="Cadherin-like"/>
    <property type="match status" value="2"/>
</dbReference>
<dbReference type="PRINTS" id="PR00313">
    <property type="entry name" value="CABNDNGRPT"/>
</dbReference>
<dbReference type="InterPro" id="IPR002126">
    <property type="entry name" value="Cadherin-like_dom"/>
</dbReference>
<evidence type="ECO:0000256" key="1">
    <source>
        <dbReference type="ARBA" id="ARBA00022692"/>
    </source>
</evidence>
<evidence type="ECO:0000313" key="5">
    <source>
        <dbReference type="Proteomes" id="UP000611708"/>
    </source>
</evidence>
<proteinExistence type="predicted"/>
<dbReference type="InterPro" id="IPR001343">
    <property type="entry name" value="Hemolysn_Ca-bd"/>
</dbReference>
<dbReference type="Gene3D" id="2.60.40.2810">
    <property type="match status" value="1"/>
</dbReference>
<dbReference type="CDD" id="cd11304">
    <property type="entry name" value="Cadherin_repeat"/>
    <property type="match status" value="2"/>
</dbReference>
<dbReference type="PANTHER" id="PTHR24026">
    <property type="entry name" value="FAT ATYPICAL CADHERIN-RELATED"/>
    <property type="match status" value="1"/>
</dbReference>
<dbReference type="InterPro" id="IPR011049">
    <property type="entry name" value="Serralysin-like_metalloprot_C"/>
</dbReference>
<dbReference type="InterPro" id="IPR015919">
    <property type="entry name" value="Cadherin-like_sf"/>
</dbReference>
<evidence type="ECO:0000313" key="4">
    <source>
        <dbReference type="EMBL" id="MBF9194856.1"/>
    </source>
</evidence>
<dbReference type="InterPro" id="IPR010221">
    <property type="entry name" value="VCBS_dom"/>
</dbReference>
<name>A0ABS0HMZ9_9HYPH</name>
<reference evidence="4 5" key="1">
    <citation type="submission" date="2020-11" db="EMBL/GenBank/DDBJ databases">
        <authorList>
            <person name="Kim M.K."/>
        </authorList>
    </citation>
    <scope>NUCLEOTIDE SEQUENCE [LARGE SCALE GENOMIC DNA]</scope>
    <source>
        <strain evidence="4 5">BT290</strain>
    </source>
</reference>
<dbReference type="Proteomes" id="UP000611708">
    <property type="component" value="Unassembled WGS sequence"/>
</dbReference>
<feature type="domain" description="Cadherin" evidence="3">
    <location>
        <begin position="587"/>
        <end position="689"/>
    </location>
</feature>
<keyword evidence="1" id="KW-0812">Transmembrane</keyword>
<keyword evidence="5" id="KW-1185">Reference proteome</keyword>
<evidence type="ECO:0000256" key="2">
    <source>
        <dbReference type="ARBA" id="ARBA00022989"/>
    </source>
</evidence>
<protein>
    <submittedName>
        <fullName evidence="4">VCBS domain-containing protein</fullName>
    </submittedName>
</protein>
<dbReference type="EMBL" id="JADQDN010000001">
    <property type="protein sequence ID" value="MBF9194856.1"/>
    <property type="molecule type" value="Genomic_DNA"/>
</dbReference>
<comment type="caution">
    <text evidence="4">The sequence shown here is derived from an EMBL/GenBank/DDBJ whole genome shotgun (WGS) entry which is preliminary data.</text>
</comment>
<dbReference type="Pfam" id="PF00353">
    <property type="entry name" value="HemolysinCabind"/>
    <property type="match status" value="1"/>
</dbReference>
<organism evidence="4 5">
    <name type="scientific">Microvirga terrestris</name>
    <dbReference type="NCBI Taxonomy" id="2791024"/>
    <lineage>
        <taxon>Bacteria</taxon>
        <taxon>Pseudomonadati</taxon>
        <taxon>Pseudomonadota</taxon>
        <taxon>Alphaproteobacteria</taxon>
        <taxon>Hyphomicrobiales</taxon>
        <taxon>Methylobacteriaceae</taxon>
        <taxon>Microvirga</taxon>
    </lineage>
</organism>
<dbReference type="Pfam" id="PF17963">
    <property type="entry name" value="Big_9"/>
    <property type="match status" value="1"/>
</dbReference>
<dbReference type="Gene3D" id="2.60.40.60">
    <property type="entry name" value="Cadherins"/>
    <property type="match status" value="1"/>
</dbReference>
<dbReference type="PROSITE" id="PS50268">
    <property type="entry name" value="CADHERIN_2"/>
    <property type="match status" value="1"/>
</dbReference>
<dbReference type="SUPFAM" id="SSF51120">
    <property type="entry name" value="beta-Roll"/>
    <property type="match status" value="1"/>
</dbReference>
<dbReference type="RefSeq" id="WP_196262263.1">
    <property type="nucleotide sequence ID" value="NZ_JADQDN010000001.1"/>
</dbReference>
<evidence type="ECO:0000259" key="3">
    <source>
        <dbReference type="PROSITE" id="PS50268"/>
    </source>
</evidence>
<gene>
    <name evidence="4" type="ORF">I2H36_02300</name>
</gene>
<dbReference type="InterPro" id="IPR018511">
    <property type="entry name" value="Hemolysin-typ_Ca-bd_CS"/>
</dbReference>
<accession>A0ABS0HMZ9</accession>
<dbReference type="Gene3D" id="2.150.10.10">
    <property type="entry name" value="Serralysin-like metalloprotease, C-terminal"/>
    <property type="match status" value="1"/>
</dbReference>
<sequence>MSDSIVEAFNEAATWDEALIAIKSNAEALLDGLHIEKLGYLADEEDREQALGFGVHEIKSLFGNFTSLPQIKAVVERQIDVEYAKWEFVLAFETASSVEDMRAGLERVQSLYDDRESVIQEWSLSDDPDVRARAAELATESYTIVFRNIAARIGDGAYLDDLAAEMWSAQRAFDDLDSLVQALGDATDVLGYESIMASFNEAADWEAMLAAIKDHASALLDPDHLAKLTQLIVDGSYEHAIGLGVAEIRTLFGDFISHEEITSAVEKMIDIGHGQFSALLVINGSENAGTLAEALSLHVASLHQQRQDLIAEWRDSGDLDAIARADELEDEAYTVNLSEVSSHLDDEAYLAELAARMQMIRQGGSFLDIDALIAALDMVDRAIDATYDAVITGTNSGFMNEGDLLSVGGLITVEDGDWGENRFKAVGESGLQKEYGTFAFNSMTGEWGFTLNSTVQSLKEGQQIHQNLTVESLDGSATMTVTVTIRGQNDAPEASQVGNTLSGLEDTEIDGQVPSGTDIDGDKLTYALVQPVPGLTFNNDGTFSYKPAANFNGTVTFQYQVIDTEGAKSLPETFVITVNSVNDRPHDIVLSETRVDENAAAGTVIDTLTGSDVDGDALAFSLVDDAGGRFAISDGQLVVKDGVRLDHEQATAHTLIIQVKDGYNANYQKTFVIQVNDDTDERIPGSPSSDLLKGGSGSDRLWGGLGNDQLTGGSGKDIFVFDTKPNKKSNLDKIADFSVKDDSIWLDNKIFTKLGKAGSEVKPTQLKKDFFVKGSKAKEKNDYMIYDSKKGVLAYDADGSGKGKAIEIAQLSKKLAMTYKDFFVI</sequence>
<keyword evidence="2" id="KW-0472">Membrane</keyword>